<dbReference type="STRING" id="307972.A0A2G8KZM7"/>
<organism evidence="5 6">
    <name type="scientific">Stichopus japonicus</name>
    <name type="common">Sea cucumber</name>
    <dbReference type="NCBI Taxonomy" id="307972"/>
    <lineage>
        <taxon>Eukaryota</taxon>
        <taxon>Metazoa</taxon>
        <taxon>Echinodermata</taxon>
        <taxon>Eleutherozoa</taxon>
        <taxon>Echinozoa</taxon>
        <taxon>Holothuroidea</taxon>
        <taxon>Aspidochirotacea</taxon>
        <taxon>Aspidochirotida</taxon>
        <taxon>Stichopodidae</taxon>
        <taxon>Apostichopus</taxon>
    </lineage>
</organism>
<dbReference type="InterPro" id="IPR057365">
    <property type="entry name" value="URGCP"/>
</dbReference>
<dbReference type="SUPFAM" id="SSF52540">
    <property type="entry name" value="P-loop containing nucleoside triphosphate hydrolases"/>
    <property type="match status" value="1"/>
</dbReference>
<sequence>MKYVCKSGKFKIKPFRLMVHGLEKCLDHGAVTELAQLTEQDPDFVLKVDDLRKPFHHLMANWEKEGIVKEDDVNTLVELLVVLEAYEALDLVMEYQASFGDELTENRVSSKPQDIKPSVQCASPREAATNIPSQEQEQLRTSSARPRETFQIPTKNNHRSKKQTHTKEQVLSVLQSLGIDLDCGKQLNVLSSMTLESIHLCEDTISPKCLVTAFLSRLMSYDYRSLRLFKEHEELNMILCSAFGNPGFSKSNTLNKLIGSVQGNDEHPYFCSQEQDIAPSILSRGTVEAVWYLPSDRKSRKYTIEKAVCFLNLRGDAVESSSQFDFLCTFASITLVFVNRKDVQRMLVQLNAITRKSQVLLILSSNGTLVPRWKEDEYVVNSIRATGVGVIDTSQLSQIDVCEKICDQIKGLLNEVKTPPVNLHNTESYCANNGFVVDISFQDCSKAKQAALNILQSCRDDPKGYKPKALPLQVKWQKWSQLDKDRSWKGAQGNVEKELAMLHTAKNAVRQQQRDIGMSNEMRLLYEELLSSSSDYKQFLVFWLQHILNEVSIENLRPVLGEMKATRDELRETAAKVTNVQRRLNVSSIPAQEKRALQDDVRKWKSKESELQQSLLEKTKTFDASSLGFEHFVREFGQIYECFHNTEKRNQQNIRKIFDVKLIPQMAAEMLLSGHPLEIFDGDACHVPIKWVKGILAAVRGIIGDASVYVISVIGIQSSGKSTLLNSMFGVRFAVSAGRCTRGVFMQLLPIADSLKEDIGRDYIVVIDTEGLKAPEKAVTERKSEDNELATFALCLSDMTLINIGGQTVGEDLSNILQISAHAFIRMKEVHLSSSCYLLQQFVADVTAQYRNQSSTQSILQKLDQAVITAATEERKEDQYRQFSDCFNIVNIDNKEDNVQYIPSLWRGSMSSPNHDYSETVLKLKSALLREVKDSTRPQKLSDFEERICSVWNAVKQEDFVFNFRNTTEISQYNTFSQMFKRLQLRLNREMMKWELEAKHKIRNSTVENIEGRKGTLLLELEHKMTEEMSEIRATIGETLQEREFESVRHHSTFFYRDLDLFEKNILDTVKKMIQFESDIIGNATAKENQILPTLKADLRRQVLPVAEKLQNEFLQSYRGKSKEEIYEQTEELVKTTFEEEWSKCMRNIELVHPTKSEERIRQDIEADIYRCVQECLQRSSHSMAMKDILTTHKLEGLCEMTPSVKSERHADEAIRLIGPCDREMTRLVDVLLEFVEKACGKNDFQFSEEFLAKVRRSLASIVSKHCPGCRDKTALIVILSCNIVKSANVTHKQNILKKIIQKRELLNKLKQFDVCTEWKIKEQLTACLKSEKLNCASKGTLKRLTNWVITDMFGWGSDNSDENFLNKVRVNLHEITSRVDGKKWYSYEATRDFVTMVSELLKTLCPTDKKKREHLQCEACGFYIQEAVRSEMDALADRVSWTEVQAYMEFSL</sequence>
<feature type="region of interest" description="Disordered" evidence="3">
    <location>
        <begin position="106"/>
        <end position="165"/>
    </location>
</feature>
<comment type="similarity">
    <text evidence="1">Belongs to the TRAFAC class dynamin-like GTPase superfamily. Very large inducible GTPase (VLIG) family.</text>
</comment>
<dbReference type="PANTHER" id="PTHR14819:SF25">
    <property type="entry name" value="CHROMOSOME UNDETERMINED SCAFFOLD_52, WHOLE GENOME SHOTGUN SEQUENCE"/>
    <property type="match status" value="1"/>
</dbReference>
<dbReference type="InterPro" id="IPR027417">
    <property type="entry name" value="P-loop_NTPase"/>
</dbReference>
<accession>A0A2G8KZM7</accession>
<feature type="domain" description="VLIG-type G" evidence="4">
    <location>
        <begin position="705"/>
        <end position="949"/>
    </location>
</feature>
<keyword evidence="6" id="KW-1185">Reference proteome</keyword>
<feature type="compositionally biased region" description="Polar residues" evidence="3">
    <location>
        <begin position="130"/>
        <end position="144"/>
    </location>
</feature>
<dbReference type="Proteomes" id="UP000230750">
    <property type="component" value="Unassembled WGS sequence"/>
</dbReference>
<reference evidence="5 6" key="1">
    <citation type="journal article" date="2017" name="PLoS Biol.">
        <title>The sea cucumber genome provides insights into morphological evolution and visceral regeneration.</title>
        <authorList>
            <person name="Zhang X."/>
            <person name="Sun L."/>
            <person name="Yuan J."/>
            <person name="Sun Y."/>
            <person name="Gao Y."/>
            <person name="Zhang L."/>
            <person name="Li S."/>
            <person name="Dai H."/>
            <person name="Hamel J.F."/>
            <person name="Liu C."/>
            <person name="Yu Y."/>
            <person name="Liu S."/>
            <person name="Lin W."/>
            <person name="Guo K."/>
            <person name="Jin S."/>
            <person name="Xu P."/>
            <person name="Storey K.B."/>
            <person name="Huan P."/>
            <person name="Zhang T."/>
            <person name="Zhou Y."/>
            <person name="Zhang J."/>
            <person name="Lin C."/>
            <person name="Li X."/>
            <person name="Xing L."/>
            <person name="Huo D."/>
            <person name="Sun M."/>
            <person name="Wang L."/>
            <person name="Mercier A."/>
            <person name="Li F."/>
            <person name="Yang H."/>
            <person name="Xiang J."/>
        </authorList>
    </citation>
    <scope>NUCLEOTIDE SEQUENCE [LARGE SCALE GENOMIC DNA]</scope>
    <source>
        <strain evidence="5">Shaxun</strain>
        <tissue evidence="5">Muscle</tissue>
    </source>
</reference>
<dbReference type="GO" id="GO:0005525">
    <property type="term" value="F:GTP binding"/>
    <property type="evidence" value="ECO:0007669"/>
    <property type="project" value="InterPro"/>
</dbReference>
<evidence type="ECO:0000256" key="3">
    <source>
        <dbReference type="SAM" id="MobiDB-lite"/>
    </source>
</evidence>
<dbReference type="Pfam" id="PF25496">
    <property type="entry name" value="URGCP"/>
    <property type="match status" value="1"/>
</dbReference>
<dbReference type="Pfam" id="PF25683">
    <property type="entry name" value="URGCP_GTPase"/>
    <property type="match status" value="1"/>
</dbReference>
<dbReference type="PROSITE" id="PS51717">
    <property type="entry name" value="G_VLIG"/>
    <property type="match status" value="1"/>
</dbReference>
<evidence type="ECO:0000259" key="4">
    <source>
        <dbReference type="PROSITE" id="PS51717"/>
    </source>
</evidence>
<proteinExistence type="inferred from homology"/>
<dbReference type="EMBL" id="MRZV01000288">
    <property type="protein sequence ID" value="PIK53415.1"/>
    <property type="molecule type" value="Genomic_DNA"/>
</dbReference>
<evidence type="ECO:0000256" key="1">
    <source>
        <dbReference type="ARBA" id="ARBA00006828"/>
    </source>
</evidence>
<evidence type="ECO:0000313" key="6">
    <source>
        <dbReference type="Proteomes" id="UP000230750"/>
    </source>
</evidence>
<dbReference type="InterPro" id="IPR052986">
    <property type="entry name" value="VLIG_GTPase"/>
</dbReference>
<comment type="caution">
    <text evidence="5">The sequence shown here is derived from an EMBL/GenBank/DDBJ whole genome shotgun (WGS) entry which is preliminary data.</text>
</comment>
<protein>
    <submittedName>
        <fullName evidence="5">Putative interferon-induced very large GTPase 1-like</fullName>
    </submittedName>
</protein>
<gene>
    <name evidence="5" type="ORF">BSL78_09698</name>
</gene>
<feature type="coiled-coil region" evidence="2">
    <location>
        <begin position="563"/>
        <end position="614"/>
    </location>
</feature>
<dbReference type="OrthoDB" id="1597724at2759"/>
<dbReference type="InterPro" id="IPR030383">
    <property type="entry name" value="G_VLIG_dom"/>
</dbReference>
<dbReference type="PANTHER" id="PTHR14819">
    <property type="entry name" value="GTP-BINDING"/>
    <property type="match status" value="1"/>
</dbReference>
<evidence type="ECO:0000256" key="2">
    <source>
        <dbReference type="SAM" id="Coils"/>
    </source>
</evidence>
<evidence type="ECO:0000313" key="5">
    <source>
        <dbReference type="EMBL" id="PIK53415.1"/>
    </source>
</evidence>
<name>A0A2G8KZM7_STIJA</name>
<keyword evidence="2" id="KW-0175">Coiled coil</keyword>
<dbReference type="Gene3D" id="3.40.50.300">
    <property type="entry name" value="P-loop containing nucleotide triphosphate hydrolases"/>
    <property type="match status" value="1"/>
</dbReference>